<sequence>MIPEHRRHVLAPHLLIDAFVAAIAGAFCPNRFDITNCTNTFRWPPPPPGESWPRVRSQGATTAWACPAAAAA</sequence>
<dbReference type="EMBL" id="MVBN01000021">
    <property type="protein sequence ID" value="OOK63288.1"/>
    <property type="molecule type" value="Genomic_DNA"/>
</dbReference>
<proteinExistence type="predicted"/>
<gene>
    <name evidence="1" type="ORF">BZL29_8571</name>
</gene>
<protein>
    <submittedName>
        <fullName evidence="1">Uncharacterized protein</fullName>
    </submittedName>
</protein>
<dbReference type="AlphaFoldDB" id="A0A1V3W970"/>
<organism evidence="1 2">
    <name type="scientific">Mycobacterium kansasii</name>
    <dbReference type="NCBI Taxonomy" id="1768"/>
    <lineage>
        <taxon>Bacteria</taxon>
        <taxon>Bacillati</taxon>
        <taxon>Actinomycetota</taxon>
        <taxon>Actinomycetes</taxon>
        <taxon>Mycobacteriales</taxon>
        <taxon>Mycobacteriaceae</taxon>
        <taxon>Mycobacterium</taxon>
    </lineage>
</organism>
<name>A0A1V3W970_MYCKA</name>
<accession>A0A1V3W970</accession>
<evidence type="ECO:0000313" key="1">
    <source>
        <dbReference type="EMBL" id="OOK63288.1"/>
    </source>
</evidence>
<comment type="caution">
    <text evidence="1">The sequence shown here is derived from an EMBL/GenBank/DDBJ whole genome shotgun (WGS) entry which is preliminary data.</text>
</comment>
<dbReference type="Proteomes" id="UP000188532">
    <property type="component" value="Unassembled WGS sequence"/>
</dbReference>
<reference evidence="1 2" key="1">
    <citation type="submission" date="2017-02" db="EMBL/GenBank/DDBJ databases">
        <title>Complete genome sequences of Mycobacterium kansasii strains isolated from rhesus macaques.</title>
        <authorList>
            <person name="Panda A."/>
            <person name="Nagaraj S."/>
            <person name="Zhao X."/>
            <person name="Tettelin H."/>
            <person name="Detolla L.J."/>
        </authorList>
    </citation>
    <scope>NUCLEOTIDE SEQUENCE [LARGE SCALE GENOMIC DNA]</scope>
    <source>
        <strain evidence="1 2">11-3469</strain>
    </source>
</reference>
<evidence type="ECO:0000313" key="2">
    <source>
        <dbReference type="Proteomes" id="UP000188532"/>
    </source>
</evidence>